<proteinExistence type="predicted"/>
<gene>
    <name evidence="2" type="ORF">TRM7615_02504</name>
</gene>
<accession>A0A2R8C979</accession>
<organism evidence="2 3">
    <name type="scientific">Falsiruegeria mediterranea M17</name>
    <dbReference type="NCBI Taxonomy" id="1200281"/>
    <lineage>
        <taxon>Bacteria</taxon>
        <taxon>Pseudomonadati</taxon>
        <taxon>Pseudomonadota</taxon>
        <taxon>Alphaproteobacteria</taxon>
        <taxon>Rhodobacterales</taxon>
        <taxon>Roseobacteraceae</taxon>
        <taxon>Falsiruegeria</taxon>
    </lineage>
</organism>
<dbReference type="EMBL" id="ONZG01000005">
    <property type="protein sequence ID" value="SPJ28994.1"/>
    <property type="molecule type" value="Genomic_DNA"/>
</dbReference>
<feature type="transmembrane region" description="Helical" evidence="1">
    <location>
        <begin position="101"/>
        <end position="121"/>
    </location>
</feature>
<keyword evidence="1" id="KW-0812">Transmembrane</keyword>
<evidence type="ECO:0008006" key="4">
    <source>
        <dbReference type="Google" id="ProtNLM"/>
    </source>
</evidence>
<keyword evidence="1" id="KW-1133">Transmembrane helix</keyword>
<feature type="transmembrane region" description="Helical" evidence="1">
    <location>
        <begin position="43"/>
        <end position="65"/>
    </location>
</feature>
<evidence type="ECO:0000256" key="1">
    <source>
        <dbReference type="SAM" id="Phobius"/>
    </source>
</evidence>
<feature type="transmembrane region" description="Helical" evidence="1">
    <location>
        <begin position="72"/>
        <end position="95"/>
    </location>
</feature>
<dbReference type="AlphaFoldDB" id="A0A2R8C979"/>
<reference evidence="3" key="1">
    <citation type="submission" date="2018-03" db="EMBL/GenBank/DDBJ databases">
        <authorList>
            <person name="Rodrigo-Torres L."/>
            <person name="Arahal R. D."/>
            <person name="Lucena T."/>
        </authorList>
    </citation>
    <scope>NUCLEOTIDE SEQUENCE [LARGE SCALE GENOMIC DNA]</scope>
    <source>
        <strain evidence="3">CECT 7615</strain>
    </source>
</reference>
<evidence type="ECO:0000313" key="2">
    <source>
        <dbReference type="EMBL" id="SPJ28994.1"/>
    </source>
</evidence>
<dbReference type="Proteomes" id="UP000244898">
    <property type="component" value="Unassembled WGS sequence"/>
</dbReference>
<sequence>METTLTVLVILATLLLSGLGIMSMFATPGRMVANFAIEPVGTAGLSTIRSVISGLFLASVALRVIGLTTGQTLGYVAVAILMGIVALGRIVGLLADGIGKAVLQPLVGELVIIAVLTIAYAQRSP</sequence>
<evidence type="ECO:0000313" key="3">
    <source>
        <dbReference type="Proteomes" id="UP000244898"/>
    </source>
</evidence>
<keyword evidence="3" id="KW-1185">Reference proteome</keyword>
<keyword evidence="1" id="KW-0472">Membrane</keyword>
<dbReference type="RefSeq" id="WP_108787904.1">
    <property type="nucleotide sequence ID" value="NZ_ONZG01000005.1"/>
</dbReference>
<name>A0A2R8C979_9RHOB</name>
<dbReference type="OrthoDB" id="5875348at2"/>
<protein>
    <recommendedName>
        <fullName evidence="4">DUF4345 domain-containing protein</fullName>
    </recommendedName>
</protein>